<keyword evidence="2" id="KW-1185">Reference proteome</keyword>
<comment type="caution">
    <text evidence="1">The sequence shown here is derived from an EMBL/GenBank/DDBJ whole genome shotgun (WGS) entry which is preliminary data.</text>
</comment>
<reference evidence="1 2" key="1">
    <citation type="submission" date="2020-11" db="EMBL/GenBank/DDBJ databases">
        <title>Enhanced detection system for hospital associated transmission using whole genome sequencing surveillance.</title>
        <authorList>
            <person name="Harrison L.H."/>
            <person name="Van Tyne D."/>
            <person name="Marsh J.W."/>
            <person name="Griffith M.P."/>
            <person name="Snyder D.J."/>
            <person name="Cooper V.S."/>
            <person name="Mustapha M."/>
        </authorList>
    </citation>
    <scope>NUCLEOTIDE SEQUENCE [LARGE SCALE GENOMIC DNA]</scope>
    <source>
        <strain evidence="1 2">BC00020</strain>
    </source>
</reference>
<dbReference type="EMBL" id="JADVKH010000010">
    <property type="protein sequence ID" value="MBJ9686762.1"/>
    <property type="molecule type" value="Genomic_DNA"/>
</dbReference>
<evidence type="ECO:0000313" key="2">
    <source>
        <dbReference type="Proteomes" id="UP000808215"/>
    </source>
</evidence>
<keyword evidence="1" id="KW-0238">DNA-binding</keyword>
<accession>A0ABS1ARH7</accession>
<dbReference type="RefSeq" id="WP_200091097.1">
    <property type="nucleotide sequence ID" value="NZ_JADVKH010000010.1"/>
</dbReference>
<dbReference type="GO" id="GO:0003677">
    <property type="term" value="F:DNA binding"/>
    <property type="evidence" value="ECO:0007669"/>
    <property type="project" value="UniProtKB-KW"/>
</dbReference>
<name>A0ABS1ARH7_BURVI</name>
<protein>
    <submittedName>
        <fullName evidence="1">DNA-binding protein</fullName>
    </submittedName>
</protein>
<dbReference type="Proteomes" id="UP000808215">
    <property type="component" value="Unassembled WGS sequence"/>
</dbReference>
<organism evidence="1 2">
    <name type="scientific">Burkholderia vietnamiensis</name>
    <dbReference type="NCBI Taxonomy" id="60552"/>
    <lineage>
        <taxon>Bacteria</taxon>
        <taxon>Pseudomonadati</taxon>
        <taxon>Pseudomonadota</taxon>
        <taxon>Betaproteobacteria</taxon>
        <taxon>Burkholderiales</taxon>
        <taxon>Burkholderiaceae</taxon>
        <taxon>Burkholderia</taxon>
        <taxon>Burkholderia cepacia complex</taxon>
    </lineage>
</organism>
<proteinExistence type="predicted"/>
<evidence type="ECO:0000313" key="1">
    <source>
        <dbReference type="EMBL" id="MBJ9686762.1"/>
    </source>
</evidence>
<sequence length="72" mass="8153">MTQTEELLVARYGVLLSLPDLARLLNRSVEGLRVTLNTDNELAARLRPAKVKLGRRVMFKATELAKFLDEAR</sequence>
<gene>
    <name evidence="1" type="ORF">I5589_06675</name>
</gene>